<accession>A0ABU9DZE2</accession>
<protein>
    <recommendedName>
        <fullName evidence="3">Sugar-binding protein</fullName>
    </recommendedName>
</protein>
<keyword evidence="2" id="KW-1185">Reference proteome</keyword>
<dbReference type="Proteomes" id="UP001491349">
    <property type="component" value="Unassembled WGS sequence"/>
</dbReference>
<proteinExistence type="predicted"/>
<dbReference type="RefSeq" id="WP_187660186.1">
    <property type="nucleotide sequence ID" value="NZ_JACTAB010000003.1"/>
</dbReference>
<evidence type="ECO:0008006" key="3">
    <source>
        <dbReference type="Google" id="ProtNLM"/>
    </source>
</evidence>
<sequence length="259" mass="31584">MNDLKRQKLNGNVKDLKHIEYEARYNTKDTTYALVISDFLSMKNNISTYNKSGYLEKKTELSFDLKDSISISAVWTYEYDKDNRIIREYRDSKKYGDTSSWNYKYINKNATLIKYYHKTYNVLYYKYSQEKDVELLTTANSDSSYQRKMKFIYDKKNRLVHYENYENTDSIINLRDLKYSDESRNYTEEFNEDRKYKYKIKKFLDYDVNGNVIKIFDETKKLTGWFEYVYDSRKNWIEQKCFNSSGRLYNVIKRDITYH</sequence>
<evidence type="ECO:0000313" key="1">
    <source>
        <dbReference type="EMBL" id="MEK8179706.1"/>
    </source>
</evidence>
<dbReference type="EMBL" id="JBBPCB010000002">
    <property type="protein sequence ID" value="MEK8179706.1"/>
    <property type="molecule type" value="Genomic_DNA"/>
</dbReference>
<comment type="caution">
    <text evidence="1">The sequence shown here is derived from an EMBL/GenBank/DDBJ whole genome shotgun (WGS) entry which is preliminary data.</text>
</comment>
<organism evidence="1 2">
    <name type="scientific">Flavobacterium buctense</name>
    <dbReference type="NCBI Taxonomy" id="1648146"/>
    <lineage>
        <taxon>Bacteria</taxon>
        <taxon>Pseudomonadati</taxon>
        <taxon>Bacteroidota</taxon>
        <taxon>Flavobacteriia</taxon>
        <taxon>Flavobacteriales</taxon>
        <taxon>Flavobacteriaceae</taxon>
        <taxon>Flavobacterium</taxon>
    </lineage>
</organism>
<evidence type="ECO:0000313" key="2">
    <source>
        <dbReference type="Proteomes" id="UP001491349"/>
    </source>
</evidence>
<name>A0ABU9DZE2_9FLAO</name>
<reference evidence="1 2" key="1">
    <citation type="submission" date="2024-04" db="EMBL/GenBank/DDBJ databases">
        <title>draft genome sequnece of Flavobacterium buctense JCM 30750.</title>
        <authorList>
            <person name="Kim D.-U."/>
        </authorList>
    </citation>
    <scope>NUCLEOTIDE SEQUENCE [LARGE SCALE GENOMIC DNA]</scope>
    <source>
        <strain evidence="1 2">JCM 30750</strain>
    </source>
</reference>
<gene>
    <name evidence="1" type="ORF">WMW71_05080</name>
</gene>